<keyword evidence="1" id="KW-0175">Coiled coil</keyword>
<dbReference type="Gene3D" id="1.10.10.2830">
    <property type="match status" value="1"/>
</dbReference>
<evidence type="ECO:0000313" key="3">
    <source>
        <dbReference type="EMBL" id="OZI62131.1"/>
    </source>
</evidence>
<comment type="caution">
    <text evidence="3">The sequence shown here is derived from an EMBL/GenBank/DDBJ whole genome shotgun (WGS) entry which is preliminary data.</text>
</comment>
<dbReference type="InterPro" id="IPR050336">
    <property type="entry name" value="Chromosome_partition/occlusion"/>
</dbReference>
<dbReference type="Pfam" id="PF17762">
    <property type="entry name" value="HTH_ParB"/>
    <property type="match status" value="1"/>
</dbReference>
<dbReference type="PANTHER" id="PTHR33375">
    <property type="entry name" value="CHROMOSOME-PARTITIONING PROTEIN PARB-RELATED"/>
    <property type="match status" value="1"/>
</dbReference>
<accession>A0A261UKG8</accession>
<feature type="domain" description="ParB/Spo0J HTH" evidence="2">
    <location>
        <begin position="124"/>
        <end position="202"/>
    </location>
</feature>
<name>A0A261UKG8_9BORD</name>
<dbReference type="EMBL" id="NEVS01000004">
    <property type="protein sequence ID" value="OZI62131.1"/>
    <property type="molecule type" value="Genomic_DNA"/>
</dbReference>
<evidence type="ECO:0000256" key="1">
    <source>
        <dbReference type="SAM" id="Coils"/>
    </source>
</evidence>
<dbReference type="OrthoDB" id="9813122at2"/>
<evidence type="ECO:0000313" key="4">
    <source>
        <dbReference type="Proteomes" id="UP000215767"/>
    </source>
</evidence>
<evidence type="ECO:0000259" key="2">
    <source>
        <dbReference type="Pfam" id="PF17762"/>
    </source>
</evidence>
<dbReference type="AlphaFoldDB" id="A0A261UKG8"/>
<dbReference type="Gene3D" id="3.90.1530.30">
    <property type="match status" value="1"/>
</dbReference>
<dbReference type="Proteomes" id="UP000215767">
    <property type="component" value="Unassembled WGS sequence"/>
</dbReference>
<gene>
    <name evidence="3" type="ORF">CAL28_23185</name>
</gene>
<feature type="coiled-coil region" evidence="1">
    <location>
        <begin position="339"/>
        <end position="366"/>
    </location>
</feature>
<organism evidence="3 4">
    <name type="scientific">Bordetella genomosp. 11</name>
    <dbReference type="NCBI Taxonomy" id="1416808"/>
    <lineage>
        <taxon>Bacteria</taxon>
        <taxon>Pseudomonadati</taxon>
        <taxon>Pseudomonadota</taxon>
        <taxon>Betaproteobacteria</taxon>
        <taxon>Burkholderiales</taxon>
        <taxon>Alcaligenaceae</taxon>
        <taxon>Bordetella</taxon>
    </lineage>
</organism>
<dbReference type="SUPFAM" id="SSF110849">
    <property type="entry name" value="ParB/Sulfiredoxin"/>
    <property type="match status" value="1"/>
</dbReference>
<dbReference type="GO" id="GO:0007059">
    <property type="term" value="P:chromosome segregation"/>
    <property type="evidence" value="ECO:0007669"/>
    <property type="project" value="TreeGrafter"/>
</dbReference>
<dbReference type="InterPro" id="IPR041468">
    <property type="entry name" value="HTH_ParB/Spo0J"/>
</dbReference>
<dbReference type="InterPro" id="IPR036086">
    <property type="entry name" value="ParB/Sulfiredoxin_sf"/>
</dbReference>
<sequence length="667" mass="73341">MKLDSKELAAVHAAGVRTDIPYSQLRLSAQYQARRHIEGAHDPELLELKAQIAAIGGLLHNLVVVATEDGFYEVCAGGRRFAAVGLLIEEGAFPEGYGVPCLVIPAEHAHHASLIENVARKAMHPADVYEAYARLRAEAWTVEAIAAAHGASEKAVKKLLALGGVSPALMDLFRQGKIDLDEMQALASVSDHARQEAAWKAAKQGYCHRPSRIRELLAETEMRGDSAAARYVTVAAYEKAGGAVRRDLFRDDAYLDDPEKVRDMALAKMQRSKLAKMVAGEGWGWIDYQLSFDYDERKRFGEIQRVYLAPDKPHAKQLSSLTDKRDEAQVKVREIMQGDDQDEAQLAKLRANIESWQDKIVEIRGTLYDYPDNLKPLAGVILHLDHHGDLTASRGLIRQEDREAIAALLRSNTQDEGADPAAVDLPPVKTRPVHSEALTNRLQAQRVIALQAEIIQRPNLALCLLIEQLLAEVGDSVGRAYSVRSFDISASSAHHDLERSDAAMESAPAWEAVQKEMELHTRDVPGDRDAVLPWLLERAQADNLGLLAALLAATVYRVRGYNQSPDTRHLDRLAGVVGLDMTKWWSPTAQTYLSHVSKDRIAAVVAEAVGEGEAKPLLAMKKGEAAAAAERLLDGKRWVPELMRAQALQVADPGDSDYDQDADDAAE</sequence>
<dbReference type="PANTHER" id="PTHR33375:SF7">
    <property type="entry name" value="CHROMOSOME 2-PARTITIONING PROTEIN PARB-RELATED"/>
    <property type="match status" value="1"/>
</dbReference>
<protein>
    <recommendedName>
        <fullName evidence="2">ParB/Spo0J HTH domain-containing protein</fullName>
    </recommendedName>
</protein>
<keyword evidence="4" id="KW-1185">Reference proteome</keyword>
<dbReference type="RefSeq" id="WP_094843515.1">
    <property type="nucleotide sequence ID" value="NZ_NEVS01000004.1"/>
</dbReference>
<dbReference type="SUPFAM" id="SSF109709">
    <property type="entry name" value="KorB DNA-binding domain-like"/>
    <property type="match status" value="1"/>
</dbReference>
<dbReference type="GO" id="GO:0005694">
    <property type="term" value="C:chromosome"/>
    <property type="evidence" value="ECO:0007669"/>
    <property type="project" value="TreeGrafter"/>
</dbReference>
<proteinExistence type="predicted"/>
<dbReference type="CDD" id="cd16406">
    <property type="entry name" value="ParB_N_like"/>
    <property type="match status" value="1"/>
</dbReference>
<reference evidence="4" key="1">
    <citation type="submission" date="2017-05" db="EMBL/GenBank/DDBJ databases">
        <title>Complete and WGS of Bordetella genogroups.</title>
        <authorList>
            <person name="Spilker T."/>
            <person name="Lipuma J."/>
        </authorList>
    </citation>
    <scope>NUCLEOTIDE SEQUENCE [LARGE SCALE GENOMIC DNA]</scope>
    <source>
        <strain evidence="4">AU8856</strain>
    </source>
</reference>